<comment type="caution">
    <text evidence="2">The sequence shown here is derived from an EMBL/GenBank/DDBJ whole genome shotgun (WGS) entry which is preliminary data.</text>
</comment>
<dbReference type="RefSeq" id="WP_160820311.1">
    <property type="nucleotide sequence ID" value="NZ_JBHSXE010000001.1"/>
</dbReference>
<feature type="domain" description="DUF397" evidence="1">
    <location>
        <begin position="7"/>
        <end position="59"/>
    </location>
</feature>
<accession>A0ABW2CXE8</accession>
<proteinExistence type="predicted"/>
<evidence type="ECO:0000313" key="2">
    <source>
        <dbReference type="EMBL" id="MFC6886532.1"/>
    </source>
</evidence>
<dbReference type="EMBL" id="JBHSXS010000055">
    <property type="protein sequence ID" value="MFC6886532.1"/>
    <property type="molecule type" value="Genomic_DNA"/>
</dbReference>
<organism evidence="2 3">
    <name type="scientific">Actinomadura yumaensis</name>
    <dbReference type="NCBI Taxonomy" id="111807"/>
    <lineage>
        <taxon>Bacteria</taxon>
        <taxon>Bacillati</taxon>
        <taxon>Actinomycetota</taxon>
        <taxon>Actinomycetes</taxon>
        <taxon>Streptosporangiales</taxon>
        <taxon>Thermomonosporaceae</taxon>
        <taxon>Actinomadura</taxon>
    </lineage>
</organism>
<gene>
    <name evidence="2" type="ORF">ACFQKB_42700</name>
</gene>
<dbReference type="Pfam" id="PF04149">
    <property type="entry name" value="DUF397"/>
    <property type="match status" value="1"/>
</dbReference>
<evidence type="ECO:0000259" key="1">
    <source>
        <dbReference type="Pfam" id="PF04149"/>
    </source>
</evidence>
<sequence length="62" mass="6822">MDLSTMVWRKASRSNNSGDACVELASVPDTVAIRDSKDPNGPAILLPRNDFGRLVHTIKRDI</sequence>
<keyword evidence="3" id="KW-1185">Reference proteome</keyword>
<protein>
    <submittedName>
        <fullName evidence="2">DUF397 domain-containing protein</fullName>
    </submittedName>
</protein>
<reference evidence="3" key="1">
    <citation type="journal article" date="2019" name="Int. J. Syst. Evol. Microbiol.">
        <title>The Global Catalogue of Microorganisms (GCM) 10K type strain sequencing project: providing services to taxonomists for standard genome sequencing and annotation.</title>
        <authorList>
            <consortium name="The Broad Institute Genomics Platform"/>
            <consortium name="The Broad Institute Genome Sequencing Center for Infectious Disease"/>
            <person name="Wu L."/>
            <person name="Ma J."/>
        </authorList>
    </citation>
    <scope>NUCLEOTIDE SEQUENCE [LARGE SCALE GENOMIC DNA]</scope>
    <source>
        <strain evidence="3">JCM 3369</strain>
    </source>
</reference>
<evidence type="ECO:0000313" key="3">
    <source>
        <dbReference type="Proteomes" id="UP001596380"/>
    </source>
</evidence>
<name>A0ABW2CXE8_9ACTN</name>
<dbReference type="Proteomes" id="UP001596380">
    <property type="component" value="Unassembled WGS sequence"/>
</dbReference>
<dbReference type="InterPro" id="IPR007278">
    <property type="entry name" value="DUF397"/>
</dbReference>